<dbReference type="GO" id="GO:0000270">
    <property type="term" value="P:peptidoglycan metabolic process"/>
    <property type="evidence" value="ECO:0007669"/>
    <property type="project" value="TreeGrafter"/>
</dbReference>
<dbReference type="InterPro" id="IPR003848">
    <property type="entry name" value="DUF218"/>
</dbReference>
<protein>
    <recommendedName>
        <fullName evidence="2">DUF218 domain-containing protein</fullName>
    </recommendedName>
</protein>
<proteinExistence type="predicted"/>
<evidence type="ECO:0000313" key="4">
    <source>
        <dbReference type="Proteomes" id="UP000318288"/>
    </source>
</evidence>
<dbReference type="CDD" id="cd06259">
    <property type="entry name" value="YdcF-like"/>
    <property type="match status" value="1"/>
</dbReference>
<dbReference type="EMBL" id="SJPW01000003">
    <property type="protein sequence ID" value="TWU56884.1"/>
    <property type="molecule type" value="Genomic_DNA"/>
</dbReference>
<evidence type="ECO:0000259" key="2">
    <source>
        <dbReference type="Pfam" id="PF02698"/>
    </source>
</evidence>
<dbReference type="PANTHER" id="PTHR30336">
    <property type="entry name" value="INNER MEMBRANE PROTEIN, PROBABLE PERMEASE"/>
    <property type="match status" value="1"/>
</dbReference>
<sequence>MSIVCLSAVGLSYVVEGSTYATRMATTMVMPVGLMWLASTFFAIVFGLRRMGSACLAFALISGLVFFTGNAYVVSSFMSSVEWPEDSVPTTLETPFRSVVVLGGGVSISPLGNPELSDDGERVFSAAQLFSAGRTRSIICTGATPDGRYNPSDVGRDLLLSTGIPDKVIYRVEGENTTQEMKAMRQFLDNPPEGFPTDGEVALITSAFHMRRAMRLAEVQGLAFLAYPVAFRSDADHGFEPHRLVPTAGSMADFSLALKERLAAIVGR</sequence>
<keyword evidence="4" id="KW-1185">Reference proteome</keyword>
<dbReference type="PANTHER" id="PTHR30336:SF4">
    <property type="entry name" value="ENVELOPE BIOGENESIS FACTOR ELYC"/>
    <property type="match status" value="1"/>
</dbReference>
<feature type="transmembrane region" description="Helical" evidence="1">
    <location>
        <begin position="55"/>
        <end position="74"/>
    </location>
</feature>
<dbReference type="GO" id="GO:0005886">
    <property type="term" value="C:plasma membrane"/>
    <property type="evidence" value="ECO:0007669"/>
    <property type="project" value="TreeGrafter"/>
</dbReference>
<accession>A0A5C6F8U0</accession>
<name>A0A5C6F8U0_9BACT</name>
<evidence type="ECO:0000256" key="1">
    <source>
        <dbReference type="SAM" id="Phobius"/>
    </source>
</evidence>
<comment type="caution">
    <text evidence="3">The sequence shown here is derived from an EMBL/GenBank/DDBJ whole genome shotgun (WGS) entry which is preliminary data.</text>
</comment>
<dbReference type="Proteomes" id="UP000318288">
    <property type="component" value="Unassembled WGS sequence"/>
</dbReference>
<feature type="transmembrane region" description="Helical" evidence="1">
    <location>
        <begin position="27"/>
        <end position="48"/>
    </location>
</feature>
<dbReference type="AlphaFoldDB" id="A0A5C6F8U0"/>
<organism evidence="3 4">
    <name type="scientific">Rubripirellula tenax</name>
    <dbReference type="NCBI Taxonomy" id="2528015"/>
    <lineage>
        <taxon>Bacteria</taxon>
        <taxon>Pseudomonadati</taxon>
        <taxon>Planctomycetota</taxon>
        <taxon>Planctomycetia</taxon>
        <taxon>Pirellulales</taxon>
        <taxon>Pirellulaceae</taxon>
        <taxon>Rubripirellula</taxon>
    </lineage>
</organism>
<feature type="domain" description="DUF218" evidence="2">
    <location>
        <begin position="99"/>
        <end position="262"/>
    </location>
</feature>
<dbReference type="InterPro" id="IPR051599">
    <property type="entry name" value="Cell_Envelope_Assoc"/>
</dbReference>
<keyword evidence="1" id="KW-0812">Transmembrane</keyword>
<evidence type="ECO:0000313" key="3">
    <source>
        <dbReference type="EMBL" id="TWU56884.1"/>
    </source>
</evidence>
<dbReference type="Pfam" id="PF02698">
    <property type="entry name" value="DUF218"/>
    <property type="match status" value="1"/>
</dbReference>
<reference evidence="3 4" key="1">
    <citation type="submission" date="2019-02" db="EMBL/GenBank/DDBJ databases">
        <title>Deep-cultivation of Planctomycetes and their phenomic and genomic characterization uncovers novel biology.</title>
        <authorList>
            <person name="Wiegand S."/>
            <person name="Jogler M."/>
            <person name="Boedeker C."/>
            <person name="Pinto D."/>
            <person name="Vollmers J."/>
            <person name="Rivas-Marin E."/>
            <person name="Kohn T."/>
            <person name="Peeters S.H."/>
            <person name="Heuer A."/>
            <person name="Rast P."/>
            <person name="Oberbeckmann S."/>
            <person name="Bunk B."/>
            <person name="Jeske O."/>
            <person name="Meyerdierks A."/>
            <person name="Storesund J.E."/>
            <person name="Kallscheuer N."/>
            <person name="Luecker S."/>
            <person name="Lage O.M."/>
            <person name="Pohl T."/>
            <person name="Merkel B.J."/>
            <person name="Hornburger P."/>
            <person name="Mueller R.-W."/>
            <person name="Bruemmer F."/>
            <person name="Labrenz M."/>
            <person name="Spormann A.M."/>
            <person name="Op Den Camp H."/>
            <person name="Overmann J."/>
            <person name="Amann R."/>
            <person name="Jetten M.S.M."/>
            <person name="Mascher T."/>
            <person name="Medema M.H."/>
            <person name="Devos D.P."/>
            <person name="Kaster A.-K."/>
            <person name="Ovreas L."/>
            <person name="Rohde M."/>
            <person name="Galperin M.Y."/>
            <person name="Jogler C."/>
        </authorList>
    </citation>
    <scope>NUCLEOTIDE SEQUENCE [LARGE SCALE GENOMIC DNA]</scope>
    <source>
        <strain evidence="3 4">Poly51</strain>
    </source>
</reference>
<keyword evidence="1" id="KW-1133">Transmembrane helix</keyword>
<gene>
    <name evidence="3" type="ORF">Poly51_28020</name>
</gene>
<dbReference type="GO" id="GO:0043164">
    <property type="term" value="P:Gram-negative-bacterium-type cell wall biogenesis"/>
    <property type="evidence" value="ECO:0007669"/>
    <property type="project" value="TreeGrafter"/>
</dbReference>
<keyword evidence="1" id="KW-0472">Membrane</keyword>